<dbReference type="AlphaFoldDB" id="A0A3D8PF54"/>
<dbReference type="Gene3D" id="3.10.310.10">
    <property type="entry name" value="Diaminopimelate Epimerase, Chain A, domain 1"/>
    <property type="match status" value="2"/>
</dbReference>
<proteinExistence type="inferred from homology"/>
<name>A0A3D8PF54_9RHOB</name>
<keyword evidence="4" id="KW-1185">Reference proteome</keyword>
<comment type="caution">
    <text evidence="3">The sequence shown here is derived from an EMBL/GenBank/DDBJ whole genome shotgun (WGS) entry which is preliminary data.</text>
</comment>
<dbReference type="EMBL" id="QFCQ01000003">
    <property type="protein sequence ID" value="RDW14716.1"/>
    <property type="molecule type" value="Genomic_DNA"/>
</dbReference>
<dbReference type="InterPro" id="IPR047687">
    <property type="entry name" value="OMA_tautomer-like"/>
</dbReference>
<evidence type="ECO:0000313" key="4">
    <source>
        <dbReference type="Proteomes" id="UP000256679"/>
    </source>
</evidence>
<dbReference type="SUPFAM" id="SSF54506">
    <property type="entry name" value="Diaminopimelate epimerase-like"/>
    <property type="match status" value="2"/>
</dbReference>
<sequence>MDNDGISCLWMRGGTSKGACFLASDLPADPARRDALLLRIMGSPDPRQIDGIGGVDPLTSKVAVLAPSSREDADVDYLFLQVFVDRALVSDAQGCGNILAAVGPAAIERGLVPVQGEETPVRIHMLNTGEVALARVQTPDGRVSYAGGAAIDGVPGTAAPIPLMFQNIAGSLCGALLPTGRAVDVIDGVDCTLIDNGMPCVVMRADAFGLTGQESREALDANEALKARIEAIRLKAGPLMNLGDVTEKSVPKMTLVSAPKSGALNTRSFIPHRCHASIGVFAAVSVATACTLPGSPAAGLAQLPPDGRFLIEHPTGAAEVLLEQDAAGRVTAAGTIRTARKLMDGKVYPSPGVMTP</sequence>
<dbReference type="GO" id="GO:0016853">
    <property type="term" value="F:isomerase activity"/>
    <property type="evidence" value="ECO:0007669"/>
    <property type="project" value="UniProtKB-KW"/>
</dbReference>
<dbReference type="PANTHER" id="PTHR43709">
    <property type="entry name" value="ACONITATE ISOMERASE-RELATED"/>
    <property type="match status" value="1"/>
</dbReference>
<accession>A0A3D8PF54</accession>
<organism evidence="3 4">
    <name type="scientific">Paracoccus thiocyanatus</name>
    <dbReference type="NCBI Taxonomy" id="34006"/>
    <lineage>
        <taxon>Bacteria</taxon>
        <taxon>Pseudomonadati</taxon>
        <taxon>Pseudomonadota</taxon>
        <taxon>Alphaproteobacteria</taxon>
        <taxon>Rhodobacterales</taxon>
        <taxon>Paracoccaceae</taxon>
        <taxon>Paracoccus</taxon>
    </lineage>
</organism>
<evidence type="ECO:0000256" key="1">
    <source>
        <dbReference type="ARBA" id="ARBA00007673"/>
    </source>
</evidence>
<dbReference type="Pfam" id="PF04303">
    <property type="entry name" value="PrpF"/>
    <property type="match status" value="1"/>
</dbReference>
<dbReference type="PANTHER" id="PTHR43709:SF3">
    <property type="entry name" value="ISOMERASE YBHH-RELATED"/>
    <property type="match status" value="1"/>
</dbReference>
<dbReference type="Proteomes" id="UP000256679">
    <property type="component" value="Unassembled WGS sequence"/>
</dbReference>
<dbReference type="InterPro" id="IPR007400">
    <property type="entry name" value="PrpF-like"/>
</dbReference>
<gene>
    <name evidence="3" type="ORF">DIE28_00830</name>
</gene>
<comment type="similarity">
    <text evidence="1">Belongs to the PrpF family.</text>
</comment>
<protein>
    <submittedName>
        <fullName evidence="3">4-oxalomesaconate tautomerase</fullName>
    </submittedName>
</protein>
<keyword evidence="2" id="KW-0413">Isomerase</keyword>
<reference evidence="3 4" key="1">
    <citation type="submission" date="2018-05" db="EMBL/GenBank/DDBJ databases">
        <title>Whole genome sequencing of Paracoccus thiocyanatus SST.</title>
        <authorList>
            <person name="Ghosh W."/>
            <person name="Rameez M.J."/>
            <person name="Roy C."/>
        </authorList>
    </citation>
    <scope>NUCLEOTIDE SEQUENCE [LARGE SCALE GENOMIC DNA]</scope>
    <source>
        <strain evidence="3 4">SST</strain>
    </source>
</reference>
<evidence type="ECO:0000256" key="2">
    <source>
        <dbReference type="ARBA" id="ARBA00023235"/>
    </source>
</evidence>
<dbReference type="NCBIfam" id="NF033377">
    <property type="entry name" value="OMA_tautomer"/>
    <property type="match status" value="1"/>
</dbReference>
<dbReference type="RefSeq" id="WP_115754241.1">
    <property type="nucleotide sequence ID" value="NZ_QFCQ01000003.1"/>
</dbReference>
<evidence type="ECO:0000313" key="3">
    <source>
        <dbReference type="EMBL" id="RDW14716.1"/>
    </source>
</evidence>